<dbReference type="Pfam" id="PF20231">
    <property type="entry name" value="DUF6589"/>
    <property type="match status" value="1"/>
</dbReference>
<feature type="region of interest" description="Disordered" evidence="1">
    <location>
        <begin position="442"/>
        <end position="467"/>
    </location>
</feature>
<feature type="compositionally biased region" description="Low complexity" evidence="1">
    <location>
        <begin position="52"/>
        <end position="62"/>
    </location>
</feature>
<feature type="domain" description="DUF6589" evidence="2">
    <location>
        <begin position="385"/>
        <end position="884"/>
    </location>
</feature>
<organism evidence="3 4">
    <name type="scientific">Mycena rosella</name>
    <name type="common">Pink bonnet</name>
    <name type="synonym">Agaricus rosellus</name>
    <dbReference type="NCBI Taxonomy" id="1033263"/>
    <lineage>
        <taxon>Eukaryota</taxon>
        <taxon>Fungi</taxon>
        <taxon>Dikarya</taxon>
        <taxon>Basidiomycota</taxon>
        <taxon>Agaricomycotina</taxon>
        <taxon>Agaricomycetes</taxon>
        <taxon>Agaricomycetidae</taxon>
        <taxon>Agaricales</taxon>
        <taxon>Marasmiineae</taxon>
        <taxon>Mycenaceae</taxon>
        <taxon>Mycena</taxon>
    </lineage>
</organism>
<feature type="compositionally biased region" description="Low complexity" evidence="1">
    <location>
        <begin position="995"/>
        <end position="1020"/>
    </location>
</feature>
<reference evidence="3" key="1">
    <citation type="submission" date="2023-03" db="EMBL/GenBank/DDBJ databases">
        <title>Massive genome expansion in bonnet fungi (Mycena s.s.) driven by repeated elements and novel gene families across ecological guilds.</title>
        <authorList>
            <consortium name="Lawrence Berkeley National Laboratory"/>
            <person name="Harder C.B."/>
            <person name="Miyauchi S."/>
            <person name="Viragh M."/>
            <person name="Kuo A."/>
            <person name="Thoen E."/>
            <person name="Andreopoulos B."/>
            <person name="Lu D."/>
            <person name="Skrede I."/>
            <person name="Drula E."/>
            <person name="Henrissat B."/>
            <person name="Morin E."/>
            <person name="Kohler A."/>
            <person name="Barry K."/>
            <person name="LaButti K."/>
            <person name="Morin E."/>
            <person name="Salamov A."/>
            <person name="Lipzen A."/>
            <person name="Mereny Z."/>
            <person name="Hegedus B."/>
            <person name="Baldrian P."/>
            <person name="Stursova M."/>
            <person name="Weitz H."/>
            <person name="Taylor A."/>
            <person name="Grigoriev I.V."/>
            <person name="Nagy L.G."/>
            <person name="Martin F."/>
            <person name="Kauserud H."/>
        </authorList>
    </citation>
    <scope>NUCLEOTIDE SEQUENCE</scope>
    <source>
        <strain evidence="3">CBHHK067</strain>
    </source>
</reference>
<feature type="compositionally biased region" description="Acidic residues" evidence="1">
    <location>
        <begin position="168"/>
        <end position="177"/>
    </location>
</feature>
<protein>
    <recommendedName>
        <fullName evidence="2">DUF6589 domain-containing protein</fullName>
    </recommendedName>
</protein>
<feature type="region of interest" description="Disordered" evidence="1">
    <location>
        <begin position="1075"/>
        <end position="1099"/>
    </location>
</feature>
<keyword evidence="4" id="KW-1185">Reference proteome</keyword>
<feature type="compositionally biased region" description="Low complexity" evidence="1">
    <location>
        <begin position="976"/>
        <end position="988"/>
    </location>
</feature>
<gene>
    <name evidence="3" type="ORF">B0H17DRAFT_1238304</name>
</gene>
<feature type="compositionally biased region" description="Basic and acidic residues" evidence="1">
    <location>
        <begin position="954"/>
        <end position="965"/>
    </location>
</feature>
<evidence type="ECO:0000256" key="1">
    <source>
        <dbReference type="SAM" id="MobiDB-lite"/>
    </source>
</evidence>
<proteinExistence type="predicted"/>
<evidence type="ECO:0000259" key="2">
    <source>
        <dbReference type="Pfam" id="PF20231"/>
    </source>
</evidence>
<feature type="region of interest" description="Disordered" evidence="1">
    <location>
        <begin position="690"/>
        <end position="714"/>
    </location>
</feature>
<feature type="compositionally biased region" description="Basic and acidic residues" evidence="1">
    <location>
        <begin position="705"/>
        <end position="714"/>
    </location>
</feature>
<comment type="caution">
    <text evidence="3">The sequence shown here is derived from an EMBL/GenBank/DDBJ whole genome shotgun (WGS) entry which is preliminary data.</text>
</comment>
<evidence type="ECO:0000313" key="4">
    <source>
        <dbReference type="Proteomes" id="UP001221757"/>
    </source>
</evidence>
<dbReference type="EMBL" id="JARKIE010001449">
    <property type="protein sequence ID" value="KAJ7602023.1"/>
    <property type="molecule type" value="Genomic_DNA"/>
</dbReference>
<feature type="region of interest" description="Disordered" evidence="1">
    <location>
        <begin position="157"/>
        <end position="177"/>
    </location>
</feature>
<dbReference type="AlphaFoldDB" id="A0AAD7AWS5"/>
<sequence>MAVGATQTRIGCLVRRYQKTALLSVPPIPAPPPDAASYRIADYVPSPIAGPSSNSAPESSFSHTQQRLRQVRLEPEQKAAADTKAKFAAMDDILSNLEPFSSIGDFLAILFHNRIRGETDPRSQTHAKAVGRFLRGTTNIRMAHILPLIYKHEKSFPSINSSRPQEQDYMDDPDDPDDRVQLRATTNGRGKGEVITRQHMRNFSLVRIEKKYKERQALPMFLTEYMAAPKVKGVFVVRARRPHPMIQVAAISSFIVSRNRYANGDLAMILGVWHLACKSHIDVKRVYCRLGGSVSDSTARDALVSITTSSFADLRAKVQDAEKRKQREHRVLLDNVQQYCDVYEQGIGRQSQLKVGCAGTHVELQDCEPGAFDAADYYVRVAEQARKTLTVFSLYNDINWEHIFGVTNLQWVRVVAEFAPHLNPLLPAISIAFRTAPIAQHRRDPNRPPTVFQPFGTNSEHETETQGMERADRDFDVQMGIDPEHDSGLLSWVCGDGDSYANLLRLSKYCAPMGDKFRNKISTPEIWHTGATDLNSIAANHYGPATSSDPSSLSKASNAAGFKRPSNIKSCDYYPTMRNLELIWMAHVLDCWRIFFATDDLLEYFADLAKTGNLPTLETLLEYAALLTDRYVSQAAPEHAMSAEEATSSEYENRVPEGSPWVASACSSTASEALPTDMDSMPDLVDIEEPTAAHPSEPSNETTDAPEHHQELPGFTRDRILRNSEIFMMEFGWWLEMAAAVPEGDIGRVWEIMKVENLSLGAYQCTHRSYQIWIFKFAGSSHQNYMAYLLEVYCFLKYEASIDLKNAILNNWLVNVEGELGKWLPGDLHQEHYNRWLEDMVQKHGGEFDNKFYRQTISPSVHHFLRIKEEITTSFSLKRRSKTHTSPHLRNELRLLLALFKEQEIHFFRTGRSMGHAAVHQFARGCRRLEEGKLDEWLEKSTCLGDFLNELHRTHDAPRTPELRTDSPSQDENPERSSSPRSASPAPSTAHSDRSGTGSTRSTNSVNSVYSVQSIISSPDPNEPDDDGDDRTGCKLSSGSYNAAYTDPDTGFLTHDDEEEEEDIEREAEVEIEIEEEVEDEEFSAYYKAPADANDSDSD</sequence>
<feature type="region of interest" description="Disordered" evidence="1">
    <location>
        <begin position="638"/>
        <end position="659"/>
    </location>
</feature>
<name>A0AAD7AWS5_MYCRO</name>
<feature type="region of interest" description="Disordered" evidence="1">
    <location>
        <begin position="954"/>
        <end position="1063"/>
    </location>
</feature>
<feature type="region of interest" description="Disordered" evidence="1">
    <location>
        <begin position="49"/>
        <end position="77"/>
    </location>
</feature>
<accession>A0AAD7AWS5</accession>
<dbReference type="InterPro" id="IPR046496">
    <property type="entry name" value="DUF6589"/>
</dbReference>
<dbReference type="Proteomes" id="UP001221757">
    <property type="component" value="Unassembled WGS sequence"/>
</dbReference>
<evidence type="ECO:0000313" key="3">
    <source>
        <dbReference type="EMBL" id="KAJ7602023.1"/>
    </source>
</evidence>